<dbReference type="PROSITE" id="PS51257">
    <property type="entry name" value="PROKAR_LIPOPROTEIN"/>
    <property type="match status" value="1"/>
</dbReference>
<dbReference type="EMBL" id="JBHUIT010000031">
    <property type="protein sequence ID" value="MFD2257536.1"/>
    <property type="molecule type" value="Genomic_DNA"/>
</dbReference>
<protein>
    <recommendedName>
        <fullName evidence="4">Glycine zipper 2TM domain-containing protein</fullName>
    </recommendedName>
</protein>
<reference evidence="3" key="1">
    <citation type="journal article" date="2019" name="Int. J. Syst. Evol. Microbiol.">
        <title>The Global Catalogue of Microorganisms (GCM) 10K type strain sequencing project: providing services to taxonomists for standard genome sequencing and annotation.</title>
        <authorList>
            <consortium name="The Broad Institute Genomics Platform"/>
            <consortium name="The Broad Institute Genome Sequencing Center for Infectious Disease"/>
            <person name="Wu L."/>
            <person name="Ma J."/>
        </authorList>
    </citation>
    <scope>NUCLEOTIDE SEQUENCE [LARGE SCALE GENOMIC DNA]</scope>
    <source>
        <strain evidence="3">CGMCC 4.7106</strain>
    </source>
</reference>
<evidence type="ECO:0000313" key="2">
    <source>
        <dbReference type="EMBL" id="MFD2257536.1"/>
    </source>
</evidence>
<organism evidence="2 3">
    <name type="scientific">Luteolibacter algae</name>
    <dbReference type="NCBI Taxonomy" id="454151"/>
    <lineage>
        <taxon>Bacteria</taxon>
        <taxon>Pseudomonadati</taxon>
        <taxon>Verrucomicrobiota</taxon>
        <taxon>Verrucomicrobiia</taxon>
        <taxon>Verrucomicrobiales</taxon>
        <taxon>Verrucomicrobiaceae</taxon>
        <taxon>Luteolibacter</taxon>
    </lineage>
</organism>
<proteinExistence type="predicted"/>
<evidence type="ECO:0000256" key="1">
    <source>
        <dbReference type="SAM" id="MobiDB-lite"/>
    </source>
</evidence>
<dbReference type="Proteomes" id="UP001597375">
    <property type="component" value="Unassembled WGS sequence"/>
</dbReference>
<accession>A0ABW5DBT9</accession>
<dbReference type="RefSeq" id="WP_386820847.1">
    <property type="nucleotide sequence ID" value="NZ_JBHUIT010000031.1"/>
</dbReference>
<evidence type="ECO:0000313" key="3">
    <source>
        <dbReference type="Proteomes" id="UP001597375"/>
    </source>
</evidence>
<feature type="region of interest" description="Disordered" evidence="1">
    <location>
        <begin position="65"/>
        <end position="118"/>
    </location>
</feature>
<feature type="compositionally biased region" description="Basic and acidic residues" evidence="1">
    <location>
        <begin position="69"/>
        <end position="79"/>
    </location>
</feature>
<keyword evidence="3" id="KW-1185">Reference proteome</keyword>
<comment type="caution">
    <text evidence="2">The sequence shown here is derived from an EMBL/GenBank/DDBJ whole genome shotgun (WGS) entry which is preliminary data.</text>
</comment>
<gene>
    <name evidence="2" type="ORF">ACFSSA_12710</name>
</gene>
<name>A0ABW5DBT9_9BACT</name>
<evidence type="ECO:0008006" key="4">
    <source>
        <dbReference type="Google" id="ProtNLM"/>
    </source>
</evidence>
<sequence length="144" mass="15087">MTRLKLTAAAIAGGVLVSCTPYQQQGAAVGALGGGAIGAIAGDGSRDAVRGAALGAALGTGVAALQENQQRENRNRYDNGFDQQGPYPSERPAPSRDQYPTAERTDNRDQVLSPYPPYNVIDVQGFRSGQLAKDPSNGKIFRVP</sequence>